<reference evidence="1 2" key="1">
    <citation type="journal article" date="2024" name="G3 (Bethesda)">
        <title>Genome assembly of Hibiscus sabdariffa L. provides insights into metabolisms of medicinal natural products.</title>
        <authorList>
            <person name="Kim T."/>
        </authorList>
    </citation>
    <scope>NUCLEOTIDE SEQUENCE [LARGE SCALE GENOMIC DNA]</scope>
    <source>
        <strain evidence="1">TK-2024</strain>
        <tissue evidence="1">Old leaves</tissue>
    </source>
</reference>
<protein>
    <submittedName>
        <fullName evidence="1">Uncharacterized protein</fullName>
    </submittedName>
</protein>
<comment type="caution">
    <text evidence="1">The sequence shown here is derived from an EMBL/GenBank/DDBJ whole genome shotgun (WGS) entry which is preliminary data.</text>
</comment>
<accession>A0ABR2CN78</accession>
<organism evidence="1 2">
    <name type="scientific">Hibiscus sabdariffa</name>
    <name type="common">roselle</name>
    <dbReference type="NCBI Taxonomy" id="183260"/>
    <lineage>
        <taxon>Eukaryota</taxon>
        <taxon>Viridiplantae</taxon>
        <taxon>Streptophyta</taxon>
        <taxon>Embryophyta</taxon>
        <taxon>Tracheophyta</taxon>
        <taxon>Spermatophyta</taxon>
        <taxon>Magnoliopsida</taxon>
        <taxon>eudicotyledons</taxon>
        <taxon>Gunneridae</taxon>
        <taxon>Pentapetalae</taxon>
        <taxon>rosids</taxon>
        <taxon>malvids</taxon>
        <taxon>Malvales</taxon>
        <taxon>Malvaceae</taxon>
        <taxon>Malvoideae</taxon>
        <taxon>Hibiscus</taxon>
    </lineage>
</organism>
<sequence length="90" mass="9979">MRKKVVGSVQLVDRSETCEHESTKEKASDFTSPIILVNKMGSASLETKTFGHKLSDSEDPLTVIQKERRMSNLENPENLSKANAAAIYVL</sequence>
<evidence type="ECO:0000313" key="2">
    <source>
        <dbReference type="Proteomes" id="UP001472677"/>
    </source>
</evidence>
<dbReference type="Proteomes" id="UP001472677">
    <property type="component" value="Unassembled WGS sequence"/>
</dbReference>
<evidence type="ECO:0000313" key="1">
    <source>
        <dbReference type="EMBL" id="KAK8520507.1"/>
    </source>
</evidence>
<keyword evidence="2" id="KW-1185">Reference proteome</keyword>
<dbReference type="EMBL" id="JBBPBM010000049">
    <property type="protein sequence ID" value="KAK8520507.1"/>
    <property type="molecule type" value="Genomic_DNA"/>
</dbReference>
<proteinExistence type="predicted"/>
<gene>
    <name evidence="1" type="ORF">V6N12_004442</name>
</gene>
<name>A0ABR2CN78_9ROSI</name>